<reference evidence="4" key="1">
    <citation type="journal article" date="2019" name="Int. J. Syst. Evol. Microbiol.">
        <title>The Global Catalogue of Microorganisms (GCM) 10K type strain sequencing project: providing services to taxonomists for standard genome sequencing and annotation.</title>
        <authorList>
            <consortium name="The Broad Institute Genomics Platform"/>
            <consortium name="The Broad Institute Genome Sequencing Center for Infectious Disease"/>
            <person name="Wu L."/>
            <person name="Ma J."/>
        </authorList>
    </citation>
    <scope>NUCLEOTIDE SEQUENCE [LARGE SCALE GENOMIC DNA]</scope>
    <source>
        <strain evidence="4">CGMCC 4.7319</strain>
    </source>
</reference>
<evidence type="ECO:0000313" key="4">
    <source>
        <dbReference type="Proteomes" id="UP000597656"/>
    </source>
</evidence>
<keyword evidence="4" id="KW-1185">Reference proteome</keyword>
<dbReference type="RefSeq" id="WP_229694258.1">
    <property type="nucleotide sequence ID" value="NZ_BMNC01000026.1"/>
</dbReference>
<organism evidence="3 4">
    <name type="scientific">Lentzea pudingi</name>
    <dbReference type="NCBI Taxonomy" id="1789439"/>
    <lineage>
        <taxon>Bacteria</taxon>
        <taxon>Bacillati</taxon>
        <taxon>Actinomycetota</taxon>
        <taxon>Actinomycetes</taxon>
        <taxon>Pseudonocardiales</taxon>
        <taxon>Pseudonocardiaceae</taxon>
        <taxon>Lentzea</taxon>
    </lineage>
</organism>
<feature type="region of interest" description="Disordered" evidence="1">
    <location>
        <begin position="79"/>
        <end position="127"/>
    </location>
</feature>
<evidence type="ECO:0000313" key="3">
    <source>
        <dbReference type="EMBL" id="GGN28032.1"/>
    </source>
</evidence>
<dbReference type="SMART" id="SM00530">
    <property type="entry name" value="HTH_XRE"/>
    <property type="match status" value="1"/>
</dbReference>
<dbReference type="Pfam" id="PF13560">
    <property type="entry name" value="HTH_31"/>
    <property type="match status" value="1"/>
</dbReference>
<dbReference type="InterPro" id="IPR001387">
    <property type="entry name" value="Cro/C1-type_HTH"/>
</dbReference>
<dbReference type="Gene3D" id="1.10.260.40">
    <property type="entry name" value="lambda repressor-like DNA-binding domains"/>
    <property type="match status" value="1"/>
</dbReference>
<dbReference type="CDD" id="cd00093">
    <property type="entry name" value="HTH_XRE"/>
    <property type="match status" value="1"/>
</dbReference>
<dbReference type="EMBL" id="BMNC01000026">
    <property type="protein sequence ID" value="GGN28032.1"/>
    <property type="molecule type" value="Genomic_DNA"/>
</dbReference>
<dbReference type="PROSITE" id="PS50943">
    <property type="entry name" value="HTH_CROC1"/>
    <property type="match status" value="1"/>
</dbReference>
<accession>A0ABQ2IU08</accession>
<name>A0ABQ2IU08_9PSEU</name>
<gene>
    <name evidence="3" type="ORF">GCM10011609_83810</name>
</gene>
<feature type="compositionally biased region" description="Basic and acidic residues" evidence="1">
    <location>
        <begin position="107"/>
        <end position="117"/>
    </location>
</feature>
<dbReference type="InterPro" id="IPR010982">
    <property type="entry name" value="Lambda_DNA-bd_dom_sf"/>
</dbReference>
<dbReference type="Proteomes" id="UP000597656">
    <property type="component" value="Unassembled WGS sequence"/>
</dbReference>
<proteinExistence type="predicted"/>
<evidence type="ECO:0000259" key="2">
    <source>
        <dbReference type="PROSITE" id="PS50943"/>
    </source>
</evidence>
<feature type="domain" description="HTH cro/C1-type" evidence="2">
    <location>
        <begin position="10"/>
        <end position="68"/>
    </location>
</feature>
<sequence>MRATTFSEFLRFYRRRAALTQEELAARTGLGVRTLSDLERGRVHTPQAQTVDLLVAGLALTDVEADEFVGLARASEVEQHGPFTQHRPVEPQTVGGVGRHLGVRHAQRPEQPGDRARRAAVAPLHGR</sequence>
<comment type="caution">
    <text evidence="3">The sequence shown here is derived from an EMBL/GenBank/DDBJ whole genome shotgun (WGS) entry which is preliminary data.</text>
</comment>
<dbReference type="SUPFAM" id="SSF47413">
    <property type="entry name" value="lambda repressor-like DNA-binding domains"/>
    <property type="match status" value="1"/>
</dbReference>
<protein>
    <recommendedName>
        <fullName evidence="2">HTH cro/C1-type domain-containing protein</fullName>
    </recommendedName>
</protein>
<evidence type="ECO:0000256" key="1">
    <source>
        <dbReference type="SAM" id="MobiDB-lite"/>
    </source>
</evidence>